<dbReference type="RefSeq" id="WP_101302731.1">
    <property type="nucleotide sequence ID" value="NZ_CP025197.1"/>
</dbReference>
<sequence>MKIVVDTHTHTLASGHAYSTIQEMAIEAAKNNIEAFAVTDHGPAMKGGPFLYHFGNLRVVPETINNVRIIKGAEANIIDFSGRLDIPDEYLRRLEFVVASFHDICIEPGSVEDHTNAVINVMKNPYVDAIAHPGNPVFQVDIPKVVSAAKEYNKFIEINNDSFVIRPGSDKNCKEFALECKKQGVKVVCGSDAHISFDVGRFERVSKLFEEIDMPEELVMNTSVSNFLEYFRFKKQRLQKR</sequence>
<dbReference type="InterPro" id="IPR016195">
    <property type="entry name" value="Pol/histidinol_Pase-like"/>
</dbReference>
<dbReference type="PANTHER" id="PTHR36928">
    <property type="entry name" value="PHOSPHATASE YCDX-RELATED"/>
    <property type="match status" value="1"/>
</dbReference>
<dbReference type="SUPFAM" id="SSF89550">
    <property type="entry name" value="PHP domain-like"/>
    <property type="match status" value="1"/>
</dbReference>
<protein>
    <submittedName>
        <fullName evidence="2 3">Phosphatase</fullName>
        <ecNumber evidence="2">3.1.3.-</ecNumber>
    </submittedName>
</protein>
<dbReference type="GO" id="GO:0042578">
    <property type="term" value="F:phosphoric ester hydrolase activity"/>
    <property type="evidence" value="ECO:0007669"/>
    <property type="project" value="TreeGrafter"/>
</dbReference>
<dbReference type="PANTHER" id="PTHR36928:SF1">
    <property type="entry name" value="PHOSPHATASE YCDX-RELATED"/>
    <property type="match status" value="1"/>
</dbReference>
<feature type="domain" description="Polymerase/histidinol phosphatase N-terminal" evidence="1">
    <location>
        <begin position="5"/>
        <end position="79"/>
    </location>
</feature>
<dbReference type="Pfam" id="PF02811">
    <property type="entry name" value="PHP"/>
    <property type="match status" value="1"/>
</dbReference>
<dbReference type="GO" id="GO:0005829">
    <property type="term" value="C:cytosol"/>
    <property type="evidence" value="ECO:0007669"/>
    <property type="project" value="TreeGrafter"/>
</dbReference>
<evidence type="ECO:0000313" key="7">
    <source>
        <dbReference type="Proteomes" id="UP000239720"/>
    </source>
</evidence>
<organism evidence="2 6">
    <name type="scientific">Acetivibrio saccincola</name>
    <dbReference type="NCBI Taxonomy" id="1677857"/>
    <lineage>
        <taxon>Bacteria</taxon>
        <taxon>Bacillati</taxon>
        <taxon>Bacillota</taxon>
        <taxon>Clostridia</taxon>
        <taxon>Eubacteriales</taxon>
        <taxon>Oscillospiraceae</taxon>
        <taxon>Acetivibrio</taxon>
    </lineage>
</organism>
<evidence type="ECO:0000313" key="3">
    <source>
        <dbReference type="EMBL" id="PQQ65360.1"/>
    </source>
</evidence>
<dbReference type="Gene3D" id="3.20.20.140">
    <property type="entry name" value="Metal-dependent hydrolases"/>
    <property type="match status" value="1"/>
</dbReference>
<evidence type="ECO:0000259" key="1">
    <source>
        <dbReference type="SMART" id="SM00481"/>
    </source>
</evidence>
<dbReference type="Proteomes" id="UP000239720">
    <property type="component" value="Unassembled WGS sequence"/>
</dbReference>
<proteinExistence type="predicted"/>
<dbReference type="EMBL" id="NEMB01000003">
    <property type="protein sequence ID" value="PQQ68213.1"/>
    <property type="molecule type" value="Genomic_DNA"/>
</dbReference>
<dbReference type="EMBL" id="NEMB01000003">
    <property type="protein sequence ID" value="PQQ65360.1"/>
    <property type="molecule type" value="Genomic_DNA"/>
</dbReference>
<dbReference type="CDD" id="cd07437">
    <property type="entry name" value="PHP_HisPPase_Ycdx_like"/>
    <property type="match status" value="1"/>
</dbReference>
<evidence type="ECO:0000313" key="5">
    <source>
        <dbReference type="EMBL" id="PQQ68419.1"/>
    </source>
</evidence>
<gene>
    <name evidence="2" type="primary">ycdX</name>
    <name evidence="5" type="ORF">B9R14_00085</name>
    <name evidence="3" type="ORF">B9R14_00270</name>
    <name evidence="4" type="ORF">B9R14_16585</name>
    <name evidence="2" type="ORF">HVS_12305</name>
</gene>
<dbReference type="GO" id="GO:0008270">
    <property type="term" value="F:zinc ion binding"/>
    <property type="evidence" value="ECO:0007669"/>
    <property type="project" value="TreeGrafter"/>
</dbReference>
<accession>A0A2K9E7A9</accession>
<reference evidence="3 7" key="2">
    <citation type="journal article" date="2018" name="Syst. Appl. Microbiol.">
        <title>Characterization and high-quality draft genome sequence of Herbivorax saccincola A7, an anaerobic, alkaliphilic, thermophilic, cellulolytic, and xylanolytic bacterium.</title>
        <authorList>
            <person name="Aikawa S."/>
            <person name="Baramee S."/>
            <person name="Sermsathanaswadi J."/>
            <person name="Thianheng P."/>
            <person name="Tachaapaikoon C."/>
            <person name="Shikata A."/>
            <person name="Waeonukul R."/>
            <person name="Pason P."/>
            <person name="Ratanakhanokchai K."/>
            <person name="Kosugi A."/>
        </authorList>
    </citation>
    <scope>NUCLEOTIDE SEQUENCE [LARGE SCALE GENOMIC DNA]</scope>
    <source>
        <strain evidence="3 7">A7</strain>
    </source>
</reference>
<dbReference type="KEGG" id="hsc:HVS_12305"/>
<keyword evidence="6" id="KW-1185">Reference proteome</keyword>
<dbReference type="AlphaFoldDB" id="A0A2K9E7A9"/>
<dbReference type="Proteomes" id="UP000233534">
    <property type="component" value="Chromosome"/>
</dbReference>
<dbReference type="InterPro" id="IPR003141">
    <property type="entry name" value="Pol/His_phosphatase_N"/>
</dbReference>
<reference evidence="2 6" key="1">
    <citation type="submission" date="2017-12" db="EMBL/GenBank/DDBJ databases">
        <title>Complete genome sequence of Herbivorax saccincola GGR1, a novel Cellulosome-producing hydrolytic bacterium in a thermophilic biogas plant, established by Illumina and Nanopore MinION sequencing.</title>
        <authorList>
            <person name="Pechtl A."/>
            <person name="Ruckert C."/>
            <person name="Koeck D.E."/>
            <person name="Maus I."/>
            <person name="Winkler A."/>
            <person name="Kalinowski J."/>
            <person name="Puhler A."/>
            <person name="Schwarz W.W."/>
            <person name="Zverlov V.V."/>
            <person name="Schluter A."/>
            <person name="Liebl W."/>
        </authorList>
    </citation>
    <scope>NUCLEOTIDE SEQUENCE [LARGE SCALE GENOMIC DNA]</scope>
    <source>
        <strain evidence="2">GGR1</strain>
        <strain evidence="6">SR1</strain>
    </source>
</reference>
<evidence type="ECO:0000313" key="4">
    <source>
        <dbReference type="EMBL" id="PQQ68213.1"/>
    </source>
</evidence>
<keyword evidence="2" id="KW-0378">Hydrolase</keyword>
<dbReference type="EMBL" id="CP025197">
    <property type="protein sequence ID" value="AUG58338.1"/>
    <property type="molecule type" value="Genomic_DNA"/>
</dbReference>
<dbReference type="OrthoDB" id="9808747at2"/>
<evidence type="ECO:0000313" key="6">
    <source>
        <dbReference type="Proteomes" id="UP000233534"/>
    </source>
</evidence>
<dbReference type="EC" id="3.1.3.-" evidence="2"/>
<evidence type="ECO:0000313" key="2">
    <source>
        <dbReference type="EMBL" id="AUG58338.1"/>
    </source>
</evidence>
<dbReference type="EMBL" id="NEMB01000001">
    <property type="protein sequence ID" value="PQQ68419.1"/>
    <property type="molecule type" value="Genomic_DNA"/>
</dbReference>
<dbReference type="SMART" id="SM00481">
    <property type="entry name" value="POLIIIAc"/>
    <property type="match status" value="1"/>
</dbReference>
<name>A0A2K9E7A9_9FIRM</name>
<dbReference type="NCBIfam" id="NF006702">
    <property type="entry name" value="PRK09248.1"/>
    <property type="match status" value="1"/>
</dbReference>
<dbReference type="InterPro" id="IPR050243">
    <property type="entry name" value="PHP_phosphatase"/>
</dbReference>
<dbReference type="InterPro" id="IPR004013">
    <property type="entry name" value="PHP_dom"/>
</dbReference>